<reference evidence="7 8" key="1">
    <citation type="submission" date="2020-09" db="EMBL/GenBank/DDBJ databases">
        <title>Novel species in genus Gordonia.</title>
        <authorList>
            <person name="Zhang G."/>
        </authorList>
    </citation>
    <scope>NUCLEOTIDE SEQUENCE [LARGE SCALE GENOMIC DNA]</scope>
    <source>
        <strain evidence="7 8">ON-33</strain>
    </source>
</reference>
<feature type="domain" description="Thiolase C-terminal" evidence="6">
    <location>
        <begin position="262"/>
        <end position="383"/>
    </location>
</feature>
<comment type="similarity">
    <text evidence="1 4">Belongs to the thiolase-like superfamily. Thiolase family.</text>
</comment>
<evidence type="ECO:0000313" key="7">
    <source>
        <dbReference type="EMBL" id="MBD1319203.1"/>
    </source>
</evidence>
<dbReference type="EMBL" id="JACWMS010000001">
    <property type="protein sequence ID" value="MBD1319203.1"/>
    <property type="molecule type" value="Genomic_DNA"/>
</dbReference>
<evidence type="ECO:0000256" key="4">
    <source>
        <dbReference type="RuleBase" id="RU003557"/>
    </source>
</evidence>
<dbReference type="InterPro" id="IPR002155">
    <property type="entry name" value="Thiolase"/>
</dbReference>
<keyword evidence="8" id="KW-1185">Reference proteome</keyword>
<dbReference type="PIRSF" id="PIRSF000429">
    <property type="entry name" value="Ac-CoA_Ac_transf"/>
    <property type="match status" value="1"/>
</dbReference>
<evidence type="ECO:0000259" key="5">
    <source>
        <dbReference type="Pfam" id="PF00108"/>
    </source>
</evidence>
<dbReference type="PANTHER" id="PTHR43365">
    <property type="entry name" value="BLR7806 PROTEIN"/>
    <property type="match status" value="1"/>
</dbReference>
<organism evidence="7 8">
    <name type="scientific">Gordonia hankookensis</name>
    <dbReference type="NCBI Taxonomy" id="589403"/>
    <lineage>
        <taxon>Bacteria</taxon>
        <taxon>Bacillati</taxon>
        <taxon>Actinomycetota</taxon>
        <taxon>Actinomycetes</taxon>
        <taxon>Mycobacteriales</taxon>
        <taxon>Gordoniaceae</taxon>
        <taxon>Gordonia</taxon>
    </lineage>
</organism>
<dbReference type="Pfam" id="PF00108">
    <property type="entry name" value="Thiolase_N"/>
    <property type="match status" value="1"/>
</dbReference>
<dbReference type="InterPro" id="IPR016039">
    <property type="entry name" value="Thiolase-like"/>
</dbReference>
<evidence type="ECO:0000259" key="6">
    <source>
        <dbReference type="Pfam" id="PF02803"/>
    </source>
</evidence>
<dbReference type="InterPro" id="IPR020613">
    <property type="entry name" value="Thiolase_CS"/>
</dbReference>
<dbReference type="NCBIfam" id="NF005865">
    <property type="entry name" value="PRK07801.1"/>
    <property type="match status" value="1"/>
</dbReference>
<evidence type="ECO:0000256" key="2">
    <source>
        <dbReference type="ARBA" id="ARBA00022679"/>
    </source>
</evidence>
<dbReference type="CDD" id="cd00751">
    <property type="entry name" value="thiolase"/>
    <property type="match status" value="1"/>
</dbReference>
<evidence type="ECO:0000313" key="8">
    <source>
        <dbReference type="Proteomes" id="UP000602395"/>
    </source>
</evidence>
<keyword evidence="3 4" id="KW-0012">Acyltransferase</keyword>
<accession>A0ABR7W8V2</accession>
<dbReference type="InterPro" id="IPR020616">
    <property type="entry name" value="Thiolase_N"/>
</dbReference>
<dbReference type="RefSeq" id="WP_190266079.1">
    <property type="nucleotide sequence ID" value="NZ_BAABAD010000003.1"/>
</dbReference>
<dbReference type="NCBIfam" id="TIGR01930">
    <property type="entry name" value="AcCoA-C-Actrans"/>
    <property type="match status" value="1"/>
</dbReference>
<evidence type="ECO:0000256" key="1">
    <source>
        <dbReference type="ARBA" id="ARBA00010982"/>
    </source>
</evidence>
<proteinExistence type="inferred from homology"/>
<dbReference type="PANTHER" id="PTHR43365:SF1">
    <property type="entry name" value="ACETYL-COA C-ACYLTRANSFERASE"/>
    <property type="match status" value="1"/>
</dbReference>
<dbReference type="GO" id="GO:0003985">
    <property type="term" value="F:acetyl-CoA C-acetyltransferase activity"/>
    <property type="evidence" value="ECO:0007669"/>
    <property type="project" value="UniProtKB-EC"/>
</dbReference>
<keyword evidence="2 4" id="KW-0808">Transferase</keyword>
<dbReference type="InterPro" id="IPR020617">
    <property type="entry name" value="Thiolase_C"/>
</dbReference>
<name>A0ABR7W8V2_9ACTN</name>
<gene>
    <name evidence="7" type="ORF">IDF66_06365</name>
</gene>
<dbReference type="SUPFAM" id="SSF53901">
    <property type="entry name" value="Thiolase-like"/>
    <property type="match status" value="2"/>
</dbReference>
<sequence length="385" mass="40354">MSTPQAYIVDAVRTPVGKRNGSLAKTHPADMGAHVMSSIIDRTGIDPDVVDDVVFGCVDAIGPQAGNIARTAWLAAGLPLDIPGTTVDRQCGSSQQAIHFAAQGVLSGTQDVVLAGGVQNMSAIPISQAMIAGQEFGFTTPTAESVGWRERFGDAAISQFNGADMMATQWDISREDMERWSLQSHQRAKQAIAEGRFDSELVALGDCVVDECPRETSLEKMAGLDPLAEGSRLTAAVASQICDGASATLVVSENALKEYGLTPRARIHHLSVRGADPVMMLSAPIPATAYALKKTGLSIDDIDVIEINEAFASVVLAWLKETGADPAKVNPNGGGIALGHPLGATGAKLFATLLNELERTGGRYGLQTMCEGGGTANVTIIERLS</sequence>
<protein>
    <submittedName>
        <fullName evidence="7">Acetyl-CoA C-acetyltransferase</fullName>
        <ecNumber evidence="7">2.3.1.9</ecNumber>
    </submittedName>
</protein>
<dbReference type="EC" id="2.3.1.9" evidence="7"/>
<feature type="domain" description="Thiolase N-terminal" evidence="5">
    <location>
        <begin position="7"/>
        <end position="253"/>
    </location>
</feature>
<evidence type="ECO:0000256" key="3">
    <source>
        <dbReference type="ARBA" id="ARBA00023315"/>
    </source>
</evidence>
<dbReference type="Gene3D" id="3.40.47.10">
    <property type="match status" value="2"/>
</dbReference>
<comment type="caution">
    <text evidence="7">The sequence shown here is derived from an EMBL/GenBank/DDBJ whole genome shotgun (WGS) entry which is preliminary data.</text>
</comment>
<dbReference type="Proteomes" id="UP000602395">
    <property type="component" value="Unassembled WGS sequence"/>
</dbReference>
<dbReference type="PROSITE" id="PS00737">
    <property type="entry name" value="THIOLASE_2"/>
    <property type="match status" value="1"/>
</dbReference>
<dbReference type="Pfam" id="PF02803">
    <property type="entry name" value="Thiolase_C"/>
    <property type="match status" value="1"/>
</dbReference>